<keyword evidence="7" id="KW-1185">Reference proteome</keyword>
<evidence type="ECO:0000256" key="3">
    <source>
        <dbReference type="ARBA" id="ARBA00022525"/>
    </source>
</evidence>
<evidence type="ECO:0000256" key="5">
    <source>
        <dbReference type="ARBA" id="ARBA00023157"/>
    </source>
</evidence>
<dbReference type="GeneID" id="101854422"/>
<dbReference type="PANTHER" id="PTHR28593:SF3">
    <property type="entry name" value="METEORIN-LIKE PROTEIN"/>
    <property type="match status" value="1"/>
</dbReference>
<evidence type="ECO:0000313" key="7">
    <source>
        <dbReference type="Proteomes" id="UP000694888"/>
    </source>
</evidence>
<name>A0ABM0JVC3_APLCA</name>
<dbReference type="InterPro" id="IPR051998">
    <property type="entry name" value="Meteorin-like"/>
</dbReference>
<dbReference type="Gene3D" id="2.40.50.120">
    <property type="match status" value="1"/>
</dbReference>
<keyword evidence="4 6" id="KW-0732">Signal</keyword>
<keyword evidence="3" id="KW-0964">Secreted</keyword>
<evidence type="ECO:0000256" key="4">
    <source>
        <dbReference type="ARBA" id="ARBA00022729"/>
    </source>
</evidence>
<evidence type="ECO:0000313" key="8">
    <source>
        <dbReference type="RefSeq" id="XP_005102396.2"/>
    </source>
</evidence>
<dbReference type="RefSeq" id="XP_005102396.2">
    <property type="nucleotide sequence ID" value="XM_005102339.3"/>
</dbReference>
<feature type="signal peptide" evidence="6">
    <location>
        <begin position="1"/>
        <end position="33"/>
    </location>
</feature>
<organism evidence="7 8">
    <name type="scientific">Aplysia californica</name>
    <name type="common">California sea hare</name>
    <dbReference type="NCBI Taxonomy" id="6500"/>
    <lineage>
        <taxon>Eukaryota</taxon>
        <taxon>Metazoa</taxon>
        <taxon>Spiralia</taxon>
        <taxon>Lophotrochozoa</taxon>
        <taxon>Mollusca</taxon>
        <taxon>Gastropoda</taxon>
        <taxon>Heterobranchia</taxon>
        <taxon>Euthyneura</taxon>
        <taxon>Tectipleura</taxon>
        <taxon>Aplysiida</taxon>
        <taxon>Aplysioidea</taxon>
        <taxon>Aplysiidae</taxon>
        <taxon>Aplysia</taxon>
    </lineage>
</organism>
<feature type="chain" id="PRO_5046727868" evidence="6">
    <location>
        <begin position="34"/>
        <end position="304"/>
    </location>
</feature>
<keyword evidence="5" id="KW-1015">Disulfide bond</keyword>
<sequence>MDIMDTLPAASLKRRLLSATVVMLLLSTCRTVAQQLCEHCNCQISSSEETQAIYSMGLICNTGTITWFGGSGAVRLELTPFVRGDFRTCFVIESENIHVKISQENPHVSKAKNYRLKAHEERTLKLDHLVTSKLKSNEFCVSSKSGDPLLLYIESVRTPDVIGVAKVVFHYDVEKLDSMVLVDPMEECRPCTKEEILDAYCSMDFVVIGSMADVHHNEVSDKTDVTLNVRQIILQREQNFFRRVRRSDPHLTGHVTVPRKCGIRKGDGEFLMTGRARLGQLALKCAPYLQEWRQIQHEVECSHG</sequence>
<comment type="similarity">
    <text evidence="2">Belongs to the meteorin family.</text>
</comment>
<dbReference type="InterPro" id="IPR008993">
    <property type="entry name" value="TIMP-like_OB-fold"/>
</dbReference>
<evidence type="ECO:0000256" key="2">
    <source>
        <dbReference type="ARBA" id="ARBA00005669"/>
    </source>
</evidence>
<reference evidence="8" key="1">
    <citation type="submission" date="2025-08" db="UniProtKB">
        <authorList>
            <consortium name="RefSeq"/>
        </authorList>
    </citation>
    <scope>IDENTIFICATION</scope>
</reference>
<comment type="subcellular location">
    <subcellularLocation>
        <location evidence="1">Secreted</location>
    </subcellularLocation>
</comment>
<dbReference type="PANTHER" id="PTHR28593">
    <property type="entry name" value="METEORIN-LIKE PROTEIN"/>
    <property type="match status" value="1"/>
</dbReference>
<dbReference type="Proteomes" id="UP000694888">
    <property type="component" value="Unplaced"/>
</dbReference>
<proteinExistence type="inferred from homology"/>
<evidence type="ECO:0000256" key="6">
    <source>
        <dbReference type="SAM" id="SignalP"/>
    </source>
</evidence>
<evidence type="ECO:0000256" key="1">
    <source>
        <dbReference type="ARBA" id="ARBA00004613"/>
    </source>
</evidence>
<protein>
    <submittedName>
        <fullName evidence="8">Meteorin-like protein</fullName>
    </submittedName>
</protein>
<gene>
    <name evidence="8" type="primary">LOC101854422</name>
</gene>
<accession>A0ABM0JVC3</accession>